<accession>A0A139I377</accession>
<keyword evidence="4" id="KW-1185">Reference proteome</keyword>
<feature type="compositionally biased region" description="Low complexity" evidence="2">
    <location>
        <begin position="363"/>
        <end position="386"/>
    </location>
</feature>
<sequence length="661" mass="73341">MALIQDLSLSTAAAELKYERSTHLVDIISKDEDIRKLRFEMHVQADDIDELRDLLAQEESRSEHFECILNENLTRADDAEARLSDLEMQLRSRDHELGALEAEKKALATSAADSTNILTEKLALTRELSLLRPQLEHLKQQAESTETLVTEKLELQRQLTNVQCELENAKRDVKRAMAKRRNTGVEIAQEEQVEQLKRDLAKEKRARLRAEDAANATQMDVDVDEVRKELAREKRARQKAEEELEAAQENTQVEDVRKDLLKEKKAKAKLEERIEELQEELEKEKKRVAKAAKHTSTNAEGDEALDEFRQALAAEKKERAKVEKQAEKQSSDFESQKATLEEKLNQFRTKLRTTKEKLKQTEADLAAAQEEAAAQPAKTGGKAAANTKKRSAAQFDADATNIGTPGDGPTAKRGRKATANVGEKSTFSMTPFLNKTASILPEDSDSEHDPDKPIESIEVEVPAESPIVEKAAATKQKRQPLATADANAQKPKPAPRQRKQKPVMPQLELITEEEDVHSQGQENAPAVKPAGQKLKTKTADGPVDAEKTKKQKKRKSLVDFATFNKPEEAKKVQSKKNRKLGGTGKTLFDEEHEAPAKALPSRTLLGGRGFGGLALGAKKASGFLGASKIGSSLLMTAQDGSGFQFSPLKRRKGNLDDTLRG</sequence>
<reference evidence="3 4" key="1">
    <citation type="submission" date="2015-07" db="EMBL/GenBank/DDBJ databases">
        <title>Comparative genomics of the Sigatoka disease complex on banana suggests a link between parallel evolutionary changes in Pseudocercospora fijiensis and Pseudocercospora eumusae and increased virulence on the banana host.</title>
        <authorList>
            <person name="Chang T.-C."/>
            <person name="Salvucci A."/>
            <person name="Crous P.W."/>
            <person name="Stergiopoulos I."/>
        </authorList>
    </citation>
    <scope>NUCLEOTIDE SEQUENCE [LARGE SCALE GENOMIC DNA]</scope>
    <source>
        <strain evidence="3 4">CBS 116634</strain>
    </source>
</reference>
<feature type="region of interest" description="Disordered" evidence="2">
    <location>
        <begin position="361"/>
        <end position="603"/>
    </location>
</feature>
<feature type="compositionally biased region" description="Polar residues" evidence="2">
    <location>
        <begin position="423"/>
        <end position="437"/>
    </location>
</feature>
<dbReference type="Proteomes" id="UP000073492">
    <property type="component" value="Unassembled WGS sequence"/>
</dbReference>
<protein>
    <submittedName>
        <fullName evidence="3">Uncharacterized protein</fullName>
    </submittedName>
</protein>
<gene>
    <name evidence="3" type="ORF">AC579_7287</name>
</gene>
<evidence type="ECO:0000313" key="3">
    <source>
        <dbReference type="EMBL" id="KXT09166.1"/>
    </source>
</evidence>
<dbReference type="EMBL" id="LFZO01000367">
    <property type="protein sequence ID" value="KXT09166.1"/>
    <property type="molecule type" value="Genomic_DNA"/>
</dbReference>
<evidence type="ECO:0000256" key="2">
    <source>
        <dbReference type="SAM" id="MobiDB-lite"/>
    </source>
</evidence>
<dbReference type="STRING" id="113226.A0A139I377"/>
<feature type="coiled-coil region" evidence="1">
    <location>
        <begin position="69"/>
        <end position="103"/>
    </location>
</feature>
<organism evidence="3 4">
    <name type="scientific">Pseudocercospora musae</name>
    <dbReference type="NCBI Taxonomy" id="113226"/>
    <lineage>
        <taxon>Eukaryota</taxon>
        <taxon>Fungi</taxon>
        <taxon>Dikarya</taxon>
        <taxon>Ascomycota</taxon>
        <taxon>Pezizomycotina</taxon>
        <taxon>Dothideomycetes</taxon>
        <taxon>Dothideomycetidae</taxon>
        <taxon>Mycosphaerellales</taxon>
        <taxon>Mycosphaerellaceae</taxon>
        <taxon>Pseudocercospora</taxon>
    </lineage>
</organism>
<dbReference type="AlphaFoldDB" id="A0A139I377"/>
<evidence type="ECO:0000313" key="4">
    <source>
        <dbReference type="Proteomes" id="UP000073492"/>
    </source>
</evidence>
<feature type="region of interest" description="Disordered" evidence="2">
    <location>
        <begin position="281"/>
        <end position="342"/>
    </location>
</feature>
<evidence type="ECO:0000256" key="1">
    <source>
        <dbReference type="SAM" id="Coils"/>
    </source>
</evidence>
<name>A0A139I377_9PEZI</name>
<comment type="caution">
    <text evidence="3">The sequence shown here is derived from an EMBL/GenBank/DDBJ whole genome shotgun (WGS) entry which is preliminary data.</text>
</comment>
<proteinExistence type="predicted"/>
<feature type="compositionally biased region" description="Basic and acidic residues" evidence="2">
    <location>
        <begin position="306"/>
        <end position="342"/>
    </location>
</feature>
<keyword evidence="1" id="KW-0175">Coiled coil</keyword>
<dbReference type="OrthoDB" id="20105at2759"/>